<dbReference type="GO" id="GO:0000155">
    <property type="term" value="F:phosphorelay sensor kinase activity"/>
    <property type="evidence" value="ECO:0007669"/>
    <property type="project" value="InterPro"/>
</dbReference>
<dbReference type="InterPro" id="IPR003661">
    <property type="entry name" value="HisK_dim/P_dom"/>
</dbReference>
<gene>
    <name evidence="7" type="ORF">MuYL_4574</name>
</gene>
<dbReference type="CDD" id="cd17569">
    <property type="entry name" value="REC_HupR-like"/>
    <property type="match status" value="1"/>
</dbReference>
<dbReference type="EC" id="2.7.13.3" evidence="2"/>
<dbReference type="PROSITE" id="PS50109">
    <property type="entry name" value="HIS_KIN"/>
    <property type="match status" value="1"/>
</dbReference>
<dbReference type="SUPFAM" id="SSF52172">
    <property type="entry name" value="CheY-like"/>
    <property type="match status" value="1"/>
</dbReference>
<dbReference type="CDD" id="cd00082">
    <property type="entry name" value="HisKA"/>
    <property type="match status" value="1"/>
</dbReference>
<accession>A0A223P2T8</accession>
<dbReference type="SMART" id="SM00387">
    <property type="entry name" value="HATPase_c"/>
    <property type="match status" value="1"/>
</dbReference>
<evidence type="ECO:0000313" key="8">
    <source>
        <dbReference type="Proteomes" id="UP000215002"/>
    </source>
</evidence>
<evidence type="ECO:0000259" key="5">
    <source>
        <dbReference type="PROSITE" id="PS50109"/>
    </source>
</evidence>
<dbReference type="InterPro" id="IPR001789">
    <property type="entry name" value="Sig_transdc_resp-reg_receiver"/>
</dbReference>
<evidence type="ECO:0000259" key="6">
    <source>
        <dbReference type="PROSITE" id="PS50110"/>
    </source>
</evidence>
<dbReference type="Gene3D" id="1.10.287.130">
    <property type="match status" value="1"/>
</dbReference>
<evidence type="ECO:0000256" key="1">
    <source>
        <dbReference type="ARBA" id="ARBA00000085"/>
    </source>
</evidence>
<dbReference type="EMBL" id="CP022743">
    <property type="protein sequence ID" value="ASU36459.1"/>
    <property type="molecule type" value="Genomic_DNA"/>
</dbReference>
<protein>
    <recommendedName>
        <fullName evidence="2">histidine kinase</fullName>
        <ecNumber evidence="2">2.7.13.3</ecNumber>
    </recommendedName>
</protein>
<proteinExistence type="predicted"/>
<dbReference type="PANTHER" id="PTHR43547:SF2">
    <property type="entry name" value="HYBRID SIGNAL TRANSDUCTION HISTIDINE KINASE C"/>
    <property type="match status" value="1"/>
</dbReference>
<dbReference type="Gene3D" id="3.40.50.2300">
    <property type="match status" value="1"/>
</dbReference>
<dbReference type="InterPro" id="IPR036097">
    <property type="entry name" value="HisK_dim/P_sf"/>
</dbReference>
<dbReference type="InterPro" id="IPR036890">
    <property type="entry name" value="HATPase_C_sf"/>
</dbReference>
<dbReference type="RefSeq" id="WP_094572474.1">
    <property type="nucleotide sequence ID" value="NZ_CP022743.1"/>
</dbReference>
<name>A0A223P2T8_9SPHI</name>
<dbReference type="SMART" id="SM00388">
    <property type="entry name" value="HisKA"/>
    <property type="match status" value="1"/>
</dbReference>
<feature type="modified residue" description="4-aspartylphosphate" evidence="4">
    <location>
        <position position="55"/>
    </location>
</feature>
<dbReference type="SUPFAM" id="SSF47384">
    <property type="entry name" value="Homodimeric domain of signal transducing histidine kinase"/>
    <property type="match status" value="1"/>
</dbReference>
<evidence type="ECO:0000256" key="3">
    <source>
        <dbReference type="ARBA" id="ARBA00022553"/>
    </source>
</evidence>
<dbReference type="KEGG" id="muc:MuYL_4574"/>
<dbReference type="PRINTS" id="PR00344">
    <property type="entry name" value="BCTRLSENSOR"/>
</dbReference>
<comment type="catalytic activity">
    <reaction evidence="1">
        <text>ATP + protein L-histidine = ADP + protein N-phospho-L-histidine.</text>
        <dbReference type="EC" id="2.7.13.3"/>
    </reaction>
</comment>
<keyword evidence="3 4" id="KW-0597">Phosphoprotein</keyword>
<organism evidence="7 8">
    <name type="scientific">Mucilaginibacter xinganensis</name>
    <dbReference type="NCBI Taxonomy" id="1234841"/>
    <lineage>
        <taxon>Bacteria</taxon>
        <taxon>Pseudomonadati</taxon>
        <taxon>Bacteroidota</taxon>
        <taxon>Sphingobacteriia</taxon>
        <taxon>Sphingobacteriales</taxon>
        <taxon>Sphingobacteriaceae</taxon>
        <taxon>Mucilaginibacter</taxon>
    </lineage>
</organism>
<dbReference type="Proteomes" id="UP000215002">
    <property type="component" value="Chromosome"/>
</dbReference>
<evidence type="ECO:0000256" key="4">
    <source>
        <dbReference type="PROSITE-ProRule" id="PRU00169"/>
    </source>
</evidence>
<keyword evidence="8" id="KW-1185">Reference proteome</keyword>
<evidence type="ECO:0000313" key="7">
    <source>
        <dbReference type="EMBL" id="ASU36459.1"/>
    </source>
</evidence>
<evidence type="ECO:0000256" key="2">
    <source>
        <dbReference type="ARBA" id="ARBA00012438"/>
    </source>
</evidence>
<dbReference type="SMART" id="SM00448">
    <property type="entry name" value="REC"/>
    <property type="match status" value="1"/>
</dbReference>
<dbReference type="AlphaFoldDB" id="A0A223P2T8"/>
<dbReference type="InterPro" id="IPR004358">
    <property type="entry name" value="Sig_transdc_His_kin-like_C"/>
</dbReference>
<dbReference type="Pfam" id="PF02518">
    <property type="entry name" value="HATPase_c"/>
    <property type="match status" value="1"/>
</dbReference>
<dbReference type="PANTHER" id="PTHR43547">
    <property type="entry name" value="TWO-COMPONENT HISTIDINE KINASE"/>
    <property type="match status" value="1"/>
</dbReference>
<dbReference type="InterPro" id="IPR005467">
    <property type="entry name" value="His_kinase_dom"/>
</dbReference>
<dbReference type="SUPFAM" id="SSF55874">
    <property type="entry name" value="ATPase domain of HSP90 chaperone/DNA topoisomerase II/histidine kinase"/>
    <property type="match status" value="1"/>
</dbReference>
<dbReference type="OrthoDB" id="9781208at2"/>
<dbReference type="PROSITE" id="PS50110">
    <property type="entry name" value="RESPONSE_REGULATORY"/>
    <property type="match status" value="1"/>
</dbReference>
<dbReference type="InterPro" id="IPR003594">
    <property type="entry name" value="HATPase_dom"/>
</dbReference>
<dbReference type="Pfam" id="PF00072">
    <property type="entry name" value="Response_reg"/>
    <property type="match status" value="1"/>
</dbReference>
<feature type="domain" description="Histidine kinase" evidence="5">
    <location>
        <begin position="150"/>
        <end position="361"/>
    </location>
</feature>
<sequence length="361" mass="40693">MAEKIKILYVDDEPGNLVGFKASFRLDYHILTAVNIPQAINYLENNPEIRIIFCDQRMPGKTGVDFFEEIKVTYPLPVRILLTAYTDVESIIEAINRGNIFRYVKKPWTEADIISAINEANKFYMANSMLLVKTDELQKAYNELTKFAYSISHDIRGPLSGMLGAINLAGEIDHIEEIKEMLLLMGKSLTKLDTYILSMHDYYSLKRGELNITDIDFNKVADDLKAIYSVVAKANHVVFNVNVEQQDIFRSDEVPLNIILNNLLSNAFKYQDKNSSDKVVELSIKVYKGHATICVRDTGIGILASHIGEIFNLFYRANYQEVGSGFGLYNAKSAILKLNGHVDVNSAVNRGTIFTITIPSI</sequence>
<feature type="domain" description="Response regulatory" evidence="6">
    <location>
        <begin position="6"/>
        <end position="121"/>
    </location>
</feature>
<dbReference type="InterPro" id="IPR011006">
    <property type="entry name" value="CheY-like_superfamily"/>
</dbReference>
<dbReference type="Gene3D" id="3.30.565.10">
    <property type="entry name" value="Histidine kinase-like ATPase, C-terminal domain"/>
    <property type="match status" value="1"/>
</dbReference>
<reference evidence="7 8" key="1">
    <citation type="submission" date="2017-08" db="EMBL/GenBank/DDBJ databases">
        <title>Complete genome sequence of Mucilaginibacter sp. strain BJC16-A31.</title>
        <authorList>
            <consortium name="Henan University of Science and Technology"/>
            <person name="You X."/>
        </authorList>
    </citation>
    <scope>NUCLEOTIDE SEQUENCE [LARGE SCALE GENOMIC DNA]</scope>
    <source>
        <strain evidence="7 8">BJC16-A31</strain>
    </source>
</reference>